<dbReference type="PANTHER" id="PTHR11715">
    <property type="entry name" value="GLYCINE CLEAVAGE SYSTEM H PROTEIN"/>
    <property type="match status" value="1"/>
</dbReference>
<dbReference type="InterPro" id="IPR002930">
    <property type="entry name" value="GCV_H"/>
</dbReference>
<dbReference type="PROSITE" id="PS50968">
    <property type="entry name" value="BIOTINYL_LIPOYL"/>
    <property type="match status" value="1"/>
</dbReference>
<accession>A0A7T0G0V5</accession>
<proteinExistence type="inferred from homology"/>
<dbReference type="InterPro" id="IPR033753">
    <property type="entry name" value="GCV_H/Fam206"/>
</dbReference>
<name>A0A7T0G0V5_9BACT</name>
<comment type="function">
    <text evidence="3">The glycine cleavage system catalyzes the degradation of glycine. The H protein shuttles the methylamine group of glycine from the P protein to the T protein.</text>
</comment>
<sequence>MEVPNDLLYTREHEWVRVKDSKGIVGITDFAQDQLGDVVFVEQPQAGTELTKDATFGVVESVKTVSDLFAPVSGKVTVANTELEAKPELVNSAPYGDGWIVEIEITDTKELDDLLTPEAYTAFIQEQEQD</sequence>
<dbReference type="KEGG" id="nli:G3M70_10285"/>
<dbReference type="InterPro" id="IPR003016">
    <property type="entry name" value="2-oxoA_DH_lipoyl-BS"/>
</dbReference>
<dbReference type="HAMAP" id="MF_00272">
    <property type="entry name" value="GcvH"/>
    <property type="match status" value="1"/>
</dbReference>
<evidence type="ECO:0000256" key="3">
    <source>
        <dbReference type="HAMAP-Rule" id="MF_00272"/>
    </source>
</evidence>
<dbReference type="InterPro" id="IPR000089">
    <property type="entry name" value="Biotin_lipoyl"/>
</dbReference>
<dbReference type="AlphaFoldDB" id="A0A7T0G0V5"/>
<dbReference type="GO" id="GO:0005737">
    <property type="term" value="C:cytoplasm"/>
    <property type="evidence" value="ECO:0007669"/>
    <property type="project" value="TreeGrafter"/>
</dbReference>
<dbReference type="NCBIfam" id="NF002270">
    <property type="entry name" value="PRK01202.1"/>
    <property type="match status" value="1"/>
</dbReference>
<dbReference type="EMBL" id="CP048685">
    <property type="protein sequence ID" value="QPJ62236.1"/>
    <property type="molecule type" value="Genomic_DNA"/>
</dbReference>
<evidence type="ECO:0000256" key="1">
    <source>
        <dbReference type="ARBA" id="ARBA00009249"/>
    </source>
</evidence>
<dbReference type="NCBIfam" id="TIGR00527">
    <property type="entry name" value="gcvH"/>
    <property type="match status" value="1"/>
</dbReference>
<dbReference type="InterPro" id="IPR017453">
    <property type="entry name" value="GCV_H_sub"/>
</dbReference>
<gene>
    <name evidence="3 6" type="primary">gcvH</name>
    <name evidence="6" type="ORF">G3M70_10285</name>
</gene>
<dbReference type="Pfam" id="PF01597">
    <property type="entry name" value="GCV_H"/>
    <property type="match status" value="1"/>
</dbReference>
<dbReference type="GO" id="GO:0019464">
    <property type="term" value="P:glycine decarboxylation via glycine cleavage system"/>
    <property type="evidence" value="ECO:0007669"/>
    <property type="project" value="UniProtKB-UniRule"/>
</dbReference>
<protein>
    <recommendedName>
        <fullName evidence="3">Glycine cleavage system H protein</fullName>
    </recommendedName>
</protein>
<dbReference type="CDD" id="cd06848">
    <property type="entry name" value="GCS_H"/>
    <property type="match status" value="1"/>
</dbReference>
<feature type="domain" description="Lipoyl-binding" evidence="5">
    <location>
        <begin position="22"/>
        <end position="104"/>
    </location>
</feature>
<evidence type="ECO:0000259" key="5">
    <source>
        <dbReference type="PROSITE" id="PS50968"/>
    </source>
</evidence>
<reference evidence="6 7" key="1">
    <citation type="submission" date="2020-02" db="EMBL/GenBank/DDBJ databases">
        <title>Genomic and physiological characterization of two novel Nitrospinaceae genera.</title>
        <authorList>
            <person name="Mueller A.J."/>
            <person name="Jung M.-Y."/>
            <person name="Strachan C.R."/>
            <person name="Herbold C.W."/>
            <person name="Kirkegaard R.H."/>
            <person name="Daims H."/>
        </authorList>
    </citation>
    <scope>NUCLEOTIDE SEQUENCE [LARGE SCALE GENOMIC DNA]</scope>
    <source>
        <strain evidence="6">EB</strain>
    </source>
</reference>
<dbReference type="InterPro" id="IPR011053">
    <property type="entry name" value="Single_hybrid_motif"/>
</dbReference>
<comment type="cofactor">
    <cofactor evidence="3">
        <name>(R)-lipoate</name>
        <dbReference type="ChEBI" id="CHEBI:83088"/>
    </cofactor>
    <text evidence="3">Binds 1 lipoyl cofactor covalently.</text>
</comment>
<dbReference type="PROSITE" id="PS00189">
    <property type="entry name" value="LIPOYL"/>
    <property type="match status" value="1"/>
</dbReference>
<dbReference type="Proteomes" id="UP000594688">
    <property type="component" value="Chromosome"/>
</dbReference>
<evidence type="ECO:0000313" key="7">
    <source>
        <dbReference type="Proteomes" id="UP000594688"/>
    </source>
</evidence>
<feature type="modified residue" description="N6-lipoyllysine" evidence="3 4">
    <location>
        <position position="63"/>
    </location>
</feature>
<dbReference type="GO" id="GO:0009249">
    <property type="term" value="P:protein lipoylation"/>
    <property type="evidence" value="ECO:0007669"/>
    <property type="project" value="TreeGrafter"/>
</dbReference>
<comment type="similarity">
    <text evidence="1 3">Belongs to the GcvH family.</text>
</comment>
<dbReference type="PANTHER" id="PTHR11715:SF3">
    <property type="entry name" value="GLYCINE CLEAVAGE SYSTEM H PROTEIN-RELATED"/>
    <property type="match status" value="1"/>
</dbReference>
<evidence type="ECO:0000256" key="4">
    <source>
        <dbReference type="PIRSR" id="PIRSR617453-50"/>
    </source>
</evidence>
<dbReference type="SUPFAM" id="SSF51230">
    <property type="entry name" value="Single hybrid motif"/>
    <property type="match status" value="1"/>
</dbReference>
<keyword evidence="2 3" id="KW-0450">Lipoyl</keyword>
<organism evidence="6 7">
    <name type="scientific">Candidatus Nitronauta litoralis</name>
    <dbReference type="NCBI Taxonomy" id="2705533"/>
    <lineage>
        <taxon>Bacteria</taxon>
        <taxon>Pseudomonadati</taxon>
        <taxon>Nitrospinota/Tectimicrobiota group</taxon>
        <taxon>Nitrospinota</taxon>
        <taxon>Nitrospinia</taxon>
        <taxon>Nitrospinales</taxon>
        <taxon>Nitrospinaceae</taxon>
        <taxon>Candidatus Nitronauta</taxon>
    </lineage>
</organism>
<evidence type="ECO:0000313" key="6">
    <source>
        <dbReference type="EMBL" id="QPJ62236.1"/>
    </source>
</evidence>
<comment type="subunit">
    <text evidence="3">The glycine cleavage system is composed of four proteins: P, T, L and H.</text>
</comment>
<dbReference type="GO" id="GO:0005960">
    <property type="term" value="C:glycine cleavage complex"/>
    <property type="evidence" value="ECO:0007669"/>
    <property type="project" value="InterPro"/>
</dbReference>
<dbReference type="Gene3D" id="2.40.50.100">
    <property type="match status" value="1"/>
</dbReference>
<evidence type="ECO:0000256" key="2">
    <source>
        <dbReference type="ARBA" id="ARBA00022823"/>
    </source>
</evidence>